<dbReference type="GO" id="GO:0003955">
    <property type="term" value="F:NAD(P)H dehydrogenase (quinone) activity"/>
    <property type="evidence" value="ECO:0007669"/>
    <property type="project" value="TreeGrafter"/>
</dbReference>
<evidence type="ECO:0000256" key="10">
    <source>
        <dbReference type="SAM" id="Phobius"/>
    </source>
</evidence>
<feature type="domain" description="FAD/NAD(P)-binding" evidence="12">
    <location>
        <begin position="307"/>
        <end position="625"/>
    </location>
</feature>
<evidence type="ECO:0000256" key="4">
    <source>
        <dbReference type="ARBA" id="ARBA00022827"/>
    </source>
</evidence>
<keyword evidence="10" id="KW-0812">Transmembrane</keyword>
<feature type="transmembrane region" description="Helical" evidence="10">
    <location>
        <begin position="147"/>
        <end position="172"/>
    </location>
</feature>
<dbReference type="InterPro" id="IPR036188">
    <property type="entry name" value="FAD/NAD-bd_sf"/>
</dbReference>
<keyword evidence="6 9" id="KW-0560">Oxidoreductase</keyword>
<evidence type="ECO:0000256" key="6">
    <source>
        <dbReference type="ARBA" id="ARBA00023002"/>
    </source>
</evidence>
<dbReference type="SUPFAM" id="SSF51905">
    <property type="entry name" value="FAD/NAD(P)-binding domain"/>
    <property type="match status" value="1"/>
</dbReference>
<dbReference type="EMBL" id="CBTK010000008">
    <property type="protein sequence ID" value="CDH43129.1"/>
    <property type="molecule type" value="Genomic_DNA"/>
</dbReference>
<name>A0A7U7G7I7_9GAMM</name>
<evidence type="ECO:0000256" key="9">
    <source>
        <dbReference type="RuleBase" id="RU003691"/>
    </source>
</evidence>
<evidence type="ECO:0000259" key="12">
    <source>
        <dbReference type="Pfam" id="PF07992"/>
    </source>
</evidence>
<evidence type="ECO:0000256" key="2">
    <source>
        <dbReference type="ARBA" id="ARBA00007532"/>
    </source>
</evidence>
<dbReference type="SUPFAM" id="SSF55424">
    <property type="entry name" value="FAD/NAD-linked reductases, dimerisation (C-terminal) domain"/>
    <property type="match status" value="1"/>
</dbReference>
<dbReference type="GO" id="GO:0050660">
    <property type="term" value="F:flavin adenine dinucleotide binding"/>
    <property type="evidence" value="ECO:0007669"/>
    <property type="project" value="TreeGrafter"/>
</dbReference>
<dbReference type="Proteomes" id="UP000019184">
    <property type="component" value="Unassembled WGS sequence"/>
</dbReference>
<feature type="transmembrane region" description="Helical" evidence="10">
    <location>
        <begin position="202"/>
        <end position="224"/>
    </location>
</feature>
<sequence length="781" mass="85728">MAHNDLDKNPVGSWGVGRVRWIVTGYREFERIPDLTFRSGLWVFYPTPSQIFPFFDGPRCLRELEFLLMNPRKLLLILAFALLVGAFFALDLGRFFSLDYVKSQQAAIDAYRVTQPALTAGIFFAIYVAVTGLSLPGAAIMTLAAGAIFGVLWGTVIVSFASTLGATLAFLVSRFVLRDWVQGRFGDKLKAINAGMEKEGGFYLFTLRLIPIFPFFVINLVMGLTAIRTGTFYWVSQIGMLAGTLVYVNAGTQLAQIDSLKGILSPELLASFALLGLFPLIAKKIVAIVKARRVYAKWRKPTRFDRNLVVIGGGSAGLVTAYIAAAVKAKVTLIEKHQMGGDCLNTGCVPSKALIRSAKLLSHIRRSAEFGIRKAEADFDFAEVMERVQRVIQEVAPHDSVERYTGLGVEVVQGAAKITSPWTVDITTAEGTRTLTTRSIVIAAGARPFVPPIPGLEDVGYLTSDNIWTLRESPRRLVVLGGGPIGSELTQAFARLGSQVTQVEMAPRLLIREDPEVSELVTERFRQEGIAVLINHQAKRFAVENGEKVLIAEHDGSDVRIPFDAVLVAVGRVANTQGYGLQELGIPAPRTVETNEYLQTIYPNIYAAGDVAGPFQFTHTAAHQAWYAAVNALFDPFKKFKTDYSVIPWSTFVDPEVARVGLNEQDAKEKGIRYEVSVYGLDDLDRAIADGEAHGFVKVLTTPGKDRILGVTIVGEHAGDLLAEYVLAMRHGIGLNKILGTIHIYPTLAEANKYVAGVWKKAHAPEKLLAWVERFHAWRCG</sequence>
<dbReference type="PANTHER" id="PTHR43014">
    <property type="entry name" value="MERCURIC REDUCTASE"/>
    <property type="match status" value="1"/>
</dbReference>
<dbReference type="InterPro" id="IPR023753">
    <property type="entry name" value="FAD/NAD-binding_dom"/>
</dbReference>
<keyword evidence="15" id="KW-1185">Reference proteome</keyword>
<evidence type="ECO:0000313" key="15">
    <source>
        <dbReference type="Proteomes" id="UP000019184"/>
    </source>
</evidence>
<evidence type="ECO:0000256" key="1">
    <source>
        <dbReference type="ARBA" id="ARBA00001974"/>
    </source>
</evidence>
<comment type="similarity">
    <text evidence="2 9">Belongs to the class-I pyridine nucleotide-disulfide oxidoreductase family.</text>
</comment>
<keyword evidence="5" id="KW-0521">NADP</keyword>
<dbReference type="PRINTS" id="PR00368">
    <property type="entry name" value="FADPNR"/>
</dbReference>
<dbReference type="InterPro" id="IPR004099">
    <property type="entry name" value="Pyr_nucl-diS_OxRdtase_dimer"/>
</dbReference>
<dbReference type="InterPro" id="IPR032816">
    <property type="entry name" value="VTT_dom"/>
</dbReference>
<dbReference type="InterPro" id="IPR016156">
    <property type="entry name" value="FAD/NAD-linked_Rdtase_dimer_sf"/>
</dbReference>
<feature type="transmembrane region" description="Helical" evidence="10">
    <location>
        <begin position="231"/>
        <end position="248"/>
    </location>
</feature>
<feature type="transmembrane region" description="Helical" evidence="10">
    <location>
        <begin position="307"/>
        <end position="327"/>
    </location>
</feature>
<keyword evidence="10" id="KW-0472">Membrane</keyword>
<reference evidence="14 15" key="1">
    <citation type="journal article" date="2014" name="ISME J.">
        <title>Candidatus Competibacter-lineage genomes retrieved from metagenomes reveal functional metabolic diversity.</title>
        <authorList>
            <person name="McIlroy S.J."/>
            <person name="Albertsen M."/>
            <person name="Andresen E.K."/>
            <person name="Saunders A.M."/>
            <person name="Kristiansen R."/>
            <person name="Stokholm-Bjerregaard M."/>
            <person name="Nielsen K.L."/>
            <person name="Nielsen P.H."/>
        </authorList>
    </citation>
    <scope>NUCLEOTIDE SEQUENCE [LARGE SCALE GENOMIC DNA]</scope>
    <source>
        <strain evidence="14 15">Run_B_J11</strain>
    </source>
</reference>
<dbReference type="PROSITE" id="PS00076">
    <property type="entry name" value="PYRIDINE_REDOX_1"/>
    <property type="match status" value="1"/>
</dbReference>
<feature type="domain" description="Pyridine nucleotide-disulphide oxidoreductase dimerisation" evidence="11">
    <location>
        <begin position="647"/>
        <end position="753"/>
    </location>
</feature>
<feature type="transmembrane region" description="Helical" evidence="10">
    <location>
        <begin position="74"/>
        <end position="96"/>
    </location>
</feature>
<dbReference type="PANTHER" id="PTHR43014:SF2">
    <property type="entry name" value="MERCURIC REDUCTASE"/>
    <property type="match status" value="1"/>
</dbReference>
<feature type="transmembrane region" description="Helical" evidence="10">
    <location>
        <begin position="116"/>
        <end position="135"/>
    </location>
</feature>
<dbReference type="FunFam" id="3.30.390.30:FF:000001">
    <property type="entry name" value="Dihydrolipoyl dehydrogenase"/>
    <property type="match status" value="1"/>
</dbReference>
<keyword evidence="10" id="KW-1133">Transmembrane helix</keyword>
<feature type="transmembrane region" description="Helical" evidence="10">
    <location>
        <begin position="268"/>
        <end position="286"/>
    </location>
</feature>
<dbReference type="Gene3D" id="3.50.50.60">
    <property type="entry name" value="FAD/NAD(P)-binding domain"/>
    <property type="match status" value="2"/>
</dbReference>
<dbReference type="PRINTS" id="PR00411">
    <property type="entry name" value="PNDRDTASEI"/>
</dbReference>
<comment type="cofactor">
    <cofactor evidence="1">
        <name>FAD</name>
        <dbReference type="ChEBI" id="CHEBI:57692"/>
    </cofactor>
</comment>
<protein>
    <submittedName>
        <fullName evidence="14">SNARE associated Golgi protein</fullName>
    </submittedName>
</protein>
<evidence type="ECO:0000256" key="3">
    <source>
        <dbReference type="ARBA" id="ARBA00022630"/>
    </source>
</evidence>
<keyword evidence="8 9" id="KW-0676">Redox-active center</keyword>
<evidence type="ECO:0000313" key="14">
    <source>
        <dbReference type="EMBL" id="CDH43129.1"/>
    </source>
</evidence>
<evidence type="ECO:0000256" key="8">
    <source>
        <dbReference type="ARBA" id="ARBA00023284"/>
    </source>
</evidence>
<dbReference type="Pfam" id="PF09335">
    <property type="entry name" value="VTT_dom"/>
    <property type="match status" value="1"/>
</dbReference>
<accession>A0A7U7G7I7</accession>
<evidence type="ECO:0000259" key="11">
    <source>
        <dbReference type="Pfam" id="PF02852"/>
    </source>
</evidence>
<evidence type="ECO:0000259" key="13">
    <source>
        <dbReference type="Pfam" id="PF09335"/>
    </source>
</evidence>
<dbReference type="GO" id="GO:0005886">
    <property type="term" value="C:plasma membrane"/>
    <property type="evidence" value="ECO:0007669"/>
    <property type="project" value="UniProtKB-ARBA"/>
</dbReference>
<dbReference type="InterPro" id="IPR012999">
    <property type="entry name" value="Pyr_OxRdtase_I_AS"/>
</dbReference>
<dbReference type="Gene3D" id="3.30.390.30">
    <property type="match status" value="1"/>
</dbReference>
<proteinExistence type="inferred from homology"/>
<comment type="caution">
    <text evidence="14">The sequence shown here is derived from an EMBL/GenBank/DDBJ whole genome shotgun (WGS) entry which is preliminary data.</text>
</comment>
<dbReference type="AlphaFoldDB" id="A0A7U7G7I7"/>
<dbReference type="GO" id="GO:0016668">
    <property type="term" value="F:oxidoreductase activity, acting on a sulfur group of donors, NAD(P) as acceptor"/>
    <property type="evidence" value="ECO:0007669"/>
    <property type="project" value="InterPro"/>
</dbReference>
<organism evidence="14 15">
    <name type="scientific">Candidatus Contendobacter odensis Run_B_J11</name>
    <dbReference type="NCBI Taxonomy" id="1400861"/>
    <lineage>
        <taxon>Bacteria</taxon>
        <taxon>Pseudomonadati</taxon>
        <taxon>Pseudomonadota</taxon>
        <taxon>Gammaproteobacteria</taxon>
        <taxon>Candidatus Competibacteraceae</taxon>
        <taxon>Candidatus Contendibacter</taxon>
    </lineage>
</organism>
<evidence type="ECO:0000256" key="5">
    <source>
        <dbReference type="ARBA" id="ARBA00022857"/>
    </source>
</evidence>
<feature type="domain" description="VTT" evidence="13">
    <location>
        <begin position="139"/>
        <end position="252"/>
    </location>
</feature>
<evidence type="ECO:0000256" key="7">
    <source>
        <dbReference type="ARBA" id="ARBA00023157"/>
    </source>
</evidence>
<keyword evidence="7" id="KW-1015">Disulfide bond</keyword>
<keyword evidence="4 9" id="KW-0274">FAD</keyword>
<gene>
    <name evidence="14" type="ORF">BN874_1050004</name>
</gene>
<dbReference type="Pfam" id="PF02852">
    <property type="entry name" value="Pyr_redox_dim"/>
    <property type="match status" value="1"/>
</dbReference>
<keyword evidence="3 9" id="KW-0285">Flavoprotein</keyword>
<dbReference type="Pfam" id="PF07992">
    <property type="entry name" value="Pyr_redox_2"/>
    <property type="match status" value="1"/>
</dbReference>